<keyword evidence="3" id="KW-1185">Reference proteome</keyword>
<dbReference type="InterPro" id="IPR003737">
    <property type="entry name" value="GlcNAc_PI_deacetylase-related"/>
</dbReference>
<dbReference type="RefSeq" id="WP_377287084.1">
    <property type="nucleotide sequence ID" value="NZ_JBHSBM010000013.1"/>
</dbReference>
<dbReference type="EMBL" id="JBHSBM010000013">
    <property type="protein sequence ID" value="MFC4058782.1"/>
    <property type="molecule type" value="Genomic_DNA"/>
</dbReference>
<name>A0ABV8I6Z2_9ACTN</name>
<dbReference type="Gene3D" id="3.40.50.10320">
    <property type="entry name" value="LmbE-like"/>
    <property type="match status" value="1"/>
</dbReference>
<dbReference type="PANTHER" id="PTHR12993">
    <property type="entry name" value="N-ACETYLGLUCOSAMINYL-PHOSPHATIDYLINOSITOL DE-N-ACETYLASE-RELATED"/>
    <property type="match status" value="1"/>
</dbReference>
<dbReference type="GO" id="GO:0016787">
    <property type="term" value="F:hydrolase activity"/>
    <property type="evidence" value="ECO:0007669"/>
    <property type="project" value="UniProtKB-KW"/>
</dbReference>
<reference evidence="3" key="1">
    <citation type="journal article" date="2019" name="Int. J. Syst. Evol. Microbiol.">
        <title>The Global Catalogue of Microorganisms (GCM) 10K type strain sequencing project: providing services to taxonomists for standard genome sequencing and annotation.</title>
        <authorList>
            <consortium name="The Broad Institute Genomics Platform"/>
            <consortium name="The Broad Institute Genome Sequencing Center for Infectious Disease"/>
            <person name="Wu L."/>
            <person name="Ma J."/>
        </authorList>
    </citation>
    <scope>NUCLEOTIDE SEQUENCE [LARGE SCALE GENOMIC DNA]</scope>
    <source>
        <strain evidence="3">TBRC 4489</strain>
    </source>
</reference>
<accession>A0ABV8I6Z2</accession>
<keyword evidence="1" id="KW-0862">Zinc</keyword>
<organism evidence="2 3">
    <name type="scientific">Planomonospora corallina</name>
    <dbReference type="NCBI Taxonomy" id="1806052"/>
    <lineage>
        <taxon>Bacteria</taxon>
        <taxon>Bacillati</taxon>
        <taxon>Actinomycetota</taxon>
        <taxon>Actinomycetes</taxon>
        <taxon>Streptosporangiales</taxon>
        <taxon>Streptosporangiaceae</taxon>
        <taxon>Planomonospora</taxon>
    </lineage>
</organism>
<proteinExistence type="predicted"/>
<evidence type="ECO:0000313" key="2">
    <source>
        <dbReference type="EMBL" id="MFC4058782.1"/>
    </source>
</evidence>
<dbReference type="SUPFAM" id="SSF102588">
    <property type="entry name" value="LmbE-like"/>
    <property type="match status" value="1"/>
</dbReference>
<sequence>MLRLLPERCARILLLAAHCDDVPIGAGGTLLELCRAQPEARITALVLSGGGTAREDEERAALAAFCPKAELDVTVLDIPDGRLPAHWDRAKQALEEVRRRCDPDVVFAPAPHDAHQDHRGLAELVPTAFRDHLVLGYEILKWESDLAQPNVFVPLPEDVLAEKTALLHEHYRSQHGRTWFDEETFRGLARVRGVQCQSRYAEAFHAAKLTIGVTG</sequence>
<dbReference type="Pfam" id="PF02585">
    <property type="entry name" value="PIG-L"/>
    <property type="match status" value="1"/>
</dbReference>
<comment type="caution">
    <text evidence="2">The sequence shown here is derived from an EMBL/GenBank/DDBJ whole genome shotgun (WGS) entry which is preliminary data.</text>
</comment>
<evidence type="ECO:0000313" key="3">
    <source>
        <dbReference type="Proteomes" id="UP001595850"/>
    </source>
</evidence>
<gene>
    <name evidence="2" type="ORF">ACFOWE_10780</name>
</gene>
<dbReference type="InterPro" id="IPR024078">
    <property type="entry name" value="LmbE-like_dom_sf"/>
</dbReference>
<keyword evidence="2" id="KW-0378">Hydrolase</keyword>
<dbReference type="Proteomes" id="UP001595850">
    <property type="component" value="Unassembled WGS sequence"/>
</dbReference>
<protein>
    <submittedName>
        <fullName evidence="2">PIG-L deacetylase family protein</fullName>
        <ecNumber evidence="2">3.5.1.-</ecNumber>
    </submittedName>
</protein>
<dbReference type="EC" id="3.5.1.-" evidence="2"/>
<dbReference type="PANTHER" id="PTHR12993:SF30">
    <property type="entry name" value="N-ACETYL-ALPHA-D-GLUCOSAMINYL L-MALATE DEACETYLASE 1"/>
    <property type="match status" value="1"/>
</dbReference>
<evidence type="ECO:0000256" key="1">
    <source>
        <dbReference type="ARBA" id="ARBA00022833"/>
    </source>
</evidence>